<gene>
    <name evidence="1" type="ORF">TELCIR_01715</name>
</gene>
<protein>
    <submittedName>
        <fullName evidence="1">Uncharacterized protein</fullName>
    </submittedName>
</protein>
<dbReference type="Proteomes" id="UP000230423">
    <property type="component" value="Unassembled WGS sequence"/>
</dbReference>
<sequence length="106" mass="11523">MSSRGRGTKASTTRTSVRQSCTIMAAFERQTRKKDCPVCKQSVLLTLYRAHLDRCQLTPNDSDCEIVTVLTGAESRALHAGPSIVIDDDEVDIKATTCKEASSTTS</sequence>
<feature type="non-terminal residue" evidence="1">
    <location>
        <position position="106"/>
    </location>
</feature>
<keyword evidence="2" id="KW-1185">Reference proteome</keyword>
<dbReference type="OrthoDB" id="76364at2759"/>
<dbReference type="EMBL" id="KZ345069">
    <property type="protein sequence ID" value="PIO76236.1"/>
    <property type="molecule type" value="Genomic_DNA"/>
</dbReference>
<evidence type="ECO:0000313" key="2">
    <source>
        <dbReference type="Proteomes" id="UP000230423"/>
    </source>
</evidence>
<dbReference type="AlphaFoldDB" id="A0A2G9V1F7"/>
<name>A0A2G9V1F7_TELCI</name>
<reference evidence="1 2" key="1">
    <citation type="submission" date="2015-09" db="EMBL/GenBank/DDBJ databases">
        <title>Draft genome of the parasitic nematode Teladorsagia circumcincta isolate WARC Sus (inbred).</title>
        <authorList>
            <person name="Mitreva M."/>
        </authorList>
    </citation>
    <scope>NUCLEOTIDE SEQUENCE [LARGE SCALE GENOMIC DNA]</scope>
    <source>
        <strain evidence="1 2">S</strain>
    </source>
</reference>
<proteinExistence type="predicted"/>
<organism evidence="1 2">
    <name type="scientific">Teladorsagia circumcincta</name>
    <name type="common">Brown stomach worm</name>
    <name type="synonym">Ostertagia circumcincta</name>
    <dbReference type="NCBI Taxonomy" id="45464"/>
    <lineage>
        <taxon>Eukaryota</taxon>
        <taxon>Metazoa</taxon>
        <taxon>Ecdysozoa</taxon>
        <taxon>Nematoda</taxon>
        <taxon>Chromadorea</taxon>
        <taxon>Rhabditida</taxon>
        <taxon>Rhabditina</taxon>
        <taxon>Rhabditomorpha</taxon>
        <taxon>Strongyloidea</taxon>
        <taxon>Trichostrongylidae</taxon>
        <taxon>Teladorsagia</taxon>
    </lineage>
</organism>
<evidence type="ECO:0000313" key="1">
    <source>
        <dbReference type="EMBL" id="PIO76236.1"/>
    </source>
</evidence>
<accession>A0A2G9V1F7</accession>